<evidence type="ECO:0000256" key="1">
    <source>
        <dbReference type="SAM" id="Phobius"/>
    </source>
</evidence>
<keyword evidence="3" id="KW-1185">Reference proteome</keyword>
<gene>
    <name evidence="2" type="ORF">TPAS_697</name>
</gene>
<organism evidence="2 3">
    <name type="scientific">Trichococcus pasteurii</name>
    <dbReference type="NCBI Taxonomy" id="43064"/>
    <lineage>
        <taxon>Bacteria</taxon>
        <taxon>Bacillati</taxon>
        <taxon>Bacillota</taxon>
        <taxon>Bacilli</taxon>
        <taxon>Lactobacillales</taxon>
        <taxon>Carnobacteriaceae</taxon>
        <taxon>Trichococcus</taxon>
    </lineage>
</organism>
<proteinExistence type="predicted"/>
<dbReference type="AlphaFoldDB" id="A0A1W1IDB6"/>
<feature type="transmembrane region" description="Helical" evidence="1">
    <location>
        <begin position="6"/>
        <end position="30"/>
    </location>
</feature>
<keyword evidence="1" id="KW-0472">Membrane</keyword>
<evidence type="ECO:0000313" key="3">
    <source>
        <dbReference type="Proteomes" id="UP000195985"/>
    </source>
</evidence>
<dbReference type="EMBL" id="FWEY01000002">
    <property type="protein sequence ID" value="SLM51022.1"/>
    <property type="molecule type" value="Genomic_DNA"/>
</dbReference>
<dbReference type="STRING" id="43064.SAMN04488086_12815"/>
<evidence type="ECO:0000313" key="2">
    <source>
        <dbReference type="EMBL" id="SLM51022.1"/>
    </source>
</evidence>
<accession>A0A1W1IDB6</accession>
<sequence>MKDFLMSIGIVISVVHLLTIKMGLMITNIFGNVPNVDLKVVYPKIIFIGKTKRTKVDYAYKSQ</sequence>
<protein>
    <submittedName>
        <fullName evidence="2">Uncharacterized protein</fullName>
    </submittedName>
</protein>
<dbReference type="Proteomes" id="UP000195985">
    <property type="component" value="Unassembled WGS sequence"/>
</dbReference>
<reference evidence="3" key="1">
    <citation type="submission" date="2016-04" db="EMBL/GenBank/DDBJ databases">
        <authorList>
            <person name="Strepis N."/>
        </authorList>
    </citation>
    <scope>NUCLEOTIDE SEQUENCE [LARGE SCALE GENOMIC DNA]</scope>
</reference>
<keyword evidence="1" id="KW-0812">Transmembrane</keyword>
<keyword evidence="1" id="KW-1133">Transmembrane helix</keyword>
<name>A0A1W1IDB6_9LACT</name>